<accession>A0A0F9J2T9</accession>
<reference evidence="1" key="1">
    <citation type="journal article" date="2015" name="Nature">
        <title>Complex archaea that bridge the gap between prokaryotes and eukaryotes.</title>
        <authorList>
            <person name="Spang A."/>
            <person name="Saw J.H."/>
            <person name="Jorgensen S.L."/>
            <person name="Zaremba-Niedzwiedzka K."/>
            <person name="Martijn J."/>
            <person name="Lind A.E."/>
            <person name="van Eijk R."/>
            <person name="Schleper C."/>
            <person name="Guy L."/>
            <person name="Ettema T.J."/>
        </authorList>
    </citation>
    <scope>NUCLEOTIDE SEQUENCE</scope>
</reference>
<organism evidence="1">
    <name type="scientific">marine sediment metagenome</name>
    <dbReference type="NCBI Taxonomy" id="412755"/>
    <lineage>
        <taxon>unclassified sequences</taxon>
        <taxon>metagenomes</taxon>
        <taxon>ecological metagenomes</taxon>
    </lineage>
</organism>
<protein>
    <submittedName>
        <fullName evidence="1">Uncharacterized protein</fullName>
    </submittedName>
</protein>
<proteinExistence type="predicted"/>
<name>A0A0F9J2T9_9ZZZZ</name>
<gene>
    <name evidence="1" type="ORF">LCGC14_1507140</name>
</gene>
<comment type="caution">
    <text evidence="1">The sequence shown here is derived from an EMBL/GenBank/DDBJ whole genome shotgun (WGS) entry which is preliminary data.</text>
</comment>
<evidence type="ECO:0000313" key="1">
    <source>
        <dbReference type="EMBL" id="KKM63868.1"/>
    </source>
</evidence>
<dbReference type="AlphaFoldDB" id="A0A0F9J2T9"/>
<dbReference type="EMBL" id="LAZR01011015">
    <property type="protein sequence ID" value="KKM63868.1"/>
    <property type="molecule type" value="Genomic_DNA"/>
</dbReference>
<sequence>MPQNPPWRPIVDILYDMELGDLYEINSEETFRRLPGGWIYTRIVTLHGRTAVPGAMCSCWVPWETLFKKKPKLG</sequence>